<keyword evidence="4" id="KW-1185">Reference proteome</keyword>
<dbReference type="Proteomes" id="UP000604046">
    <property type="component" value="Unassembled WGS sequence"/>
</dbReference>
<dbReference type="AlphaFoldDB" id="A0A812SYB9"/>
<keyword evidence="2" id="KW-1133">Transmembrane helix</keyword>
<dbReference type="EMBL" id="CAJNDS010002488">
    <property type="protein sequence ID" value="CAE7495669.1"/>
    <property type="molecule type" value="Genomic_DNA"/>
</dbReference>
<keyword evidence="2" id="KW-0472">Membrane</keyword>
<evidence type="ECO:0000313" key="4">
    <source>
        <dbReference type="Proteomes" id="UP000604046"/>
    </source>
</evidence>
<reference evidence="3" key="1">
    <citation type="submission" date="2021-02" db="EMBL/GenBank/DDBJ databases">
        <authorList>
            <person name="Dougan E. K."/>
            <person name="Rhodes N."/>
            <person name="Thang M."/>
            <person name="Chan C."/>
        </authorList>
    </citation>
    <scope>NUCLEOTIDE SEQUENCE</scope>
</reference>
<gene>
    <name evidence="3" type="primary">mask</name>
    <name evidence="3" type="ORF">SNAT2548_LOCUS27765</name>
</gene>
<comment type="caution">
    <text evidence="3">The sequence shown here is derived from an EMBL/GenBank/DDBJ whole genome shotgun (WGS) entry which is preliminary data.</text>
</comment>
<evidence type="ECO:0000256" key="2">
    <source>
        <dbReference type="SAM" id="Phobius"/>
    </source>
</evidence>
<accession>A0A812SYB9</accession>
<evidence type="ECO:0000313" key="3">
    <source>
        <dbReference type="EMBL" id="CAE7495669.1"/>
    </source>
</evidence>
<keyword evidence="2" id="KW-0812">Transmembrane</keyword>
<feature type="compositionally biased region" description="Polar residues" evidence="1">
    <location>
        <begin position="173"/>
        <end position="191"/>
    </location>
</feature>
<proteinExistence type="predicted"/>
<organism evidence="3 4">
    <name type="scientific">Symbiodinium natans</name>
    <dbReference type="NCBI Taxonomy" id="878477"/>
    <lineage>
        <taxon>Eukaryota</taxon>
        <taxon>Sar</taxon>
        <taxon>Alveolata</taxon>
        <taxon>Dinophyceae</taxon>
        <taxon>Suessiales</taxon>
        <taxon>Symbiodiniaceae</taxon>
        <taxon>Symbiodinium</taxon>
    </lineage>
</organism>
<name>A0A812SYB9_9DINO</name>
<feature type="transmembrane region" description="Helical" evidence="2">
    <location>
        <begin position="12"/>
        <end position="29"/>
    </location>
</feature>
<evidence type="ECO:0000256" key="1">
    <source>
        <dbReference type="SAM" id="MobiDB-lite"/>
    </source>
</evidence>
<feature type="region of interest" description="Disordered" evidence="1">
    <location>
        <begin position="168"/>
        <end position="191"/>
    </location>
</feature>
<sequence length="191" mass="21229">MSAAMAKISANVAIFFTVLTSMFWLVLIFQEKGWASKTCAWYTLDLGAWKVTVSRGLVVKLLVPDKARSHIRMAAPAGLAHCRANVIMGCGASSVEKKRRTGRVSSFTMRAPIPTGVPRGTILAPDRECHDAHVKSLNRYLRKVKKDPQSFKKWIEVERFDRVAPAVAEAKPSMQTPRNKASSLMSRTRTL</sequence>
<protein>
    <submittedName>
        <fullName evidence="3">Mask protein</fullName>
    </submittedName>
</protein>